<dbReference type="RefSeq" id="WP_143847707.1">
    <property type="nucleotide sequence ID" value="NZ_VLXZ01000003.1"/>
</dbReference>
<evidence type="ECO:0000313" key="2">
    <source>
        <dbReference type="EMBL" id="TSB47207.1"/>
    </source>
</evidence>
<name>A0A554A0I4_9BACI</name>
<dbReference type="Proteomes" id="UP000318521">
    <property type="component" value="Unassembled WGS sequence"/>
</dbReference>
<reference evidence="2 3" key="1">
    <citation type="submission" date="2019-07" db="EMBL/GenBank/DDBJ databases">
        <authorList>
            <person name="Park Y.J."/>
            <person name="Jeong S.E."/>
            <person name="Jung H.S."/>
        </authorList>
    </citation>
    <scope>NUCLEOTIDE SEQUENCE [LARGE SCALE GENOMIC DNA]</scope>
    <source>
        <strain evidence="3">P16(2019)</strain>
    </source>
</reference>
<proteinExistence type="predicted"/>
<protein>
    <submittedName>
        <fullName evidence="2">PH domain-containing protein</fullName>
    </submittedName>
</protein>
<dbReference type="InterPro" id="IPR037063">
    <property type="entry name" value="PHb_sf"/>
</dbReference>
<evidence type="ECO:0000259" key="1">
    <source>
        <dbReference type="Pfam" id="PF08000"/>
    </source>
</evidence>
<organism evidence="2 3">
    <name type="scientific">Alkalicoccobacillus porphyridii</name>
    <dbReference type="NCBI Taxonomy" id="2597270"/>
    <lineage>
        <taxon>Bacteria</taxon>
        <taxon>Bacillati</taxon>
        <taxon>Bacillota</taxon>
        <taxon>Bacilli</taxon>
        <taxon>Bacillales</taxon>
        <taxon>Bacillaceae</taxon>
        <taxon>Alkalicoccobacillus</taxon>
    </lineage>
</organism>
<keyword evidence="3" id="KW-1185">Reference proteome</keyword>
<evidence type="ECO:0000313" key="3">
    <source>
        <dbReference type="Proteomes" id="UP000318521"/>
    </source>
</evidence>
<dbReference type="OrthoDB" id="3199551at2"/>
<dbReference type="Pfam" id="PF08000">
    <property type="entry name" value="bPH_1"/>
    <property type="match status" value="1"/>
</dbReference>
<dbReference type="AlphaFoldDB" id="A0A554A0I4"/>
<sequence>MTFWKNADNRNDHREKVEEFLLPGERLLQTYGLLIDFVALTDQRIIFVGRSFVSKSSEVVSIPYQKIEEVALLKDRRIAITNPVRISTRSRSHQLNLVKGSDSLGFYNQLVKHMLNASSRSEF</sequence>
<dbReference type="InterPro" id="IPR012544">
    <property type="entry name" value="PHb"/>
</dbReference>
<gene>
    <name evidence="2" type="ORF">FN960_05560</name>
</gene>
<dbReference type="EMBL" id="VLXZ01000003">
    <property type="protein sequence ID" value="TSB47207.1"/>
    <property type="molecule type" value="Genomic_DNA"/>
</dbReference>
<feature type="domain" description="Bacterial Pleckstrin homology" evidence="1">
    <location>
        <begin position="8"/>
        <end position="72"/>
    </location>
</feature>
<accession>A0A554A0I4</accession>
<dbReference type="Gene3D" id="2.30.29.50">
    <property type="entry name" value="Bacterial Pleckstrin homology domain"/>
    <property type="match status" value="1"/>
</dbReference>
<dbReference type="SUPFAM" id="SSF50729">
    <property type="entry name" value="PH domain-like"/>
    <property type="match status" value="1"/>
</dbReference>
<comment type="caution">
    <text evidence="2">The sequence shown here is derived from an EMBL/GenBank/DDBJ whole genome shotgun (WGS) entry which is preliminary data.</text>
</comment>